<keyword evidence="3 8" id="KW-0812">Transmembrane</keyword>
<evidence type="ECO:0000256" key="4">
    <source>
        <dbReference type="ARBA" id="ARBA00022989"/>
    </source>
</evidence>
<dbReference type="GO" id="GO:0030425">
    <property type="term" value="C:dendrite"/>
    <property type="evidence" value="ECO:0007669"/>
    <property type="project" value="TreeGrafter"/>
</dbReference>
<evidence type="ECO:0000256" key="8">
    <source>
        <dbReference type="RuleBase" id="RU363108"/>
    </source>
</evidence>
<evidence type="ECO:0000256" key="3">
    <source>
        <dbReference type="ARBA" id="ARBA00022692"/>
    </source>
</evidence>
<comment type="similarity">
    <text evidence="8">Belongs to the insect chemoreceptor superfamily. Gustatory receptor (GR) family.</text>
</comment>
<dbReference type="AlphaFoldDB" id="A0AA38MIV5"/>
<evidence type="ECO:0000256" key="7">
    <source>
        <dbReference type="ARBA" id="ARBA00023224"/>
    </source>
</evidence>
<evidence type="ECO:0000256" key="2">
    <source>
        <dbReference type="ARBA" id="ARBA00022475"/>
    </source>
</evidence>
<comment type="caution">
    <text evidence="8">Lacks conserved residue(s) required for the propagation of feature annotation.</text>
</comment>
<evidence type="ECO:0000313" key="11">
    <source>
        <dbReference type="Proteomes" id="UP001168821"/>
    </source>
</evidence>
<dbReference type="Pfam" id="PF08395">
    <property type="entry name" value="7tm_7"/>
    <property type="match status" value="1"/>
</dbReference>
<keyword evidence="5 8" id="KW-0472">Membrane</keyword>
<comment type="caution">
    <text evidence="10">The sequence shown here is derived from an EMBL/GenBank/DDBJ whole genome shotgun (WGS) entry which is preliminary data.</text>
</comment>
<sequence length="362" mass="41773">MIVLKLFDWFVLGVHQILALPLAVTYPDSRNPHHKYYALILIVSIVYLTLWQLSGKSEKFYASSRATIVVLDASAAVLIAVFAVYDTISRTFVNDNRIRIFFAKLRKIDKFLNIPHVPNYFMKGVAVHRRTLLGIHFIFLATVSYDVYSNPHFAKYNSPNFVLKYQIMWFIVHLHMVATALRTRFGLINRKFLAVIRNPSPEVQAVGCMKFHFMLCDIITNINKTYSFQILIIDKIIAVNVVKTSYLCLLSVTDDQAKFSIAAFVTNFLWSVDFMLGAALICFSLGKANEQAEFPVVMCQNLYKEFRGDEERREILMHFSRQVVATKREFCALGFLPVNYGLFVKMLTSIFDYIIIVMQFEE</sequence>
<evidence type="ECO:0000256" key="6">
    <source>
        <dbReference type="ARBA" id="ARBA00023170"/>
    </source>
</evidence>
<dbReference type="EMBL" id="JALNTZ010000003">
    <property type="protein sequence ID" value="KAJ3657698.1"/>
    <property type="molecule type" value="Genomic_DNA"/>
</dbReference>
<dbReference type="PANTHER" id="PTHR21143">
    <property type="entry name" value="INVERTEBRATE GUSTATORY RECEPTOR"/>
    <property type="match status" value="1"/>
</dbReference>
<dbReference type="PANTHER" id="PTHR21143:SF104">
    <property type="entry name" value="GUSTATORY RECEPTOR 8A-RELATED"/>
    <property type="match status" value="1"/>
</dbReference>
<comment type="function">
    <text evidence="8">Gustatory receptor which mediates acceptance or avoidance behavior, depending on its substrates.</text>
</comment>
<dbReference type="GO" id="GO:0007635">
    <property type="term" value="P:chemosensory behavior"/>
    <property type="evidence" value="ECO:0007669"/>
    <property type="project" value="TreeGrafter"/>
</dbReference>
<feature type="transmembrane region" description="Helical" evidence="8">
    <location>
        <begin position="36"/>
        <end position="54"/>
    </location>
</feature>
<dbReference type="GO" id="GO:0050909">
    <property type="term" value="P:sensory perception of taste"/>
    <property type="evidence" value="ECO:0007669"/>
    <property type="project" value="InterPro"/>
</dbReference>
<accession>A0AA38MIV5</accession>
<keyword evidence="9" id="KW-0732">Signal</keyword>
<organism evidence="10 11">
    <name type="scientific">Zophobas morio</name>
    <dbReference type="NCBI Taxonomy" id="2755281"/>
    <lineage>
        <taxon>Eukaryota</taxon>
        <taxon>Metazoa</taxon>
        <taxon>Ecdysozoa</taxon>
        <taxon>Arthropoda</taxon>
        <taxon>Hexapoda</taxon>
        <taxon>Insecta</taxon>
        <taxon>Pterygota</taxon>
        <taxon>Neoptera</taxon>
        <taxon>Endopterygota</taxon>
        <taxon>Coleoptera</taxon>
        <taxon>Polyphaga</taxon>
        <taxon>Cucujiformia</taxon>
        <taxon>Tenebrionidae</taxon>
        <taxon>Zophobas</taxon>
    </lineage>
</organism>
<evidence type="ECO:0000313" key="10">
    <source>
        <dbReference type="EMBL" id="KAJ3657698.1"/>
    </source>
</evidence>
<dbReference type="GO" id="GO:0030424">
    <property type="term" value="C:axon"/>
    <property type="evidence" value="ECO:0007669"/>
    <property type="project" value="TreeGrafter"/>
</dbReference>
<evidence type="ECO:0000256" key="9">
    <source>
        <dbReference type="SAM" id="SignalP"/>
    </source>
</evidence>
<evidence type="ECO:0000256" key="5">
    <source>
        <dbReference type="ARBA" id="ARBA00023136"/>
    </source>
</evidence>
<protein>
    <recommendedName>
        <fullName evidence="8">Gustatory receptor</fullName>
    </recommendedName>
</protein>
<name>A0AA38MIV5_9CUCU</name>
<keyword evidence="2 8" id="KW-1003">Cell membrane</keyword>
<keyword evidence="4 8" id="KW-1133">Transmembrane helix</keyword>
<comment type="subcellular location">
    <subcellularLocation>
        <location evidence="1 8">Cell membrane</location>
        <topology evidence="1 8">Multi-pass membrane protein</topology>
    </subcellularLocation>
</comment>
<dbReference type="GO" id="GO:0008049">
    <property type="term" value="P:male courtship behavior"/>
    <property type="evidence" value="ECO:0007669"/>
    <property type="project" value="TreeGrafter"/>
</dbReference>
<feature type="transmembrane region" description="Helical" evidence="8">
    <location>
        <begin position="66"/>
        <end position="85"/>
    </location>
</feature>
<keyword evidence="6 8" id="KW-0675">Receptor</keyword>
<feature type="transmembrane region" description="Helical" evidence="8">
    <location>
        <begin position="131"/>
        <end position="149"/>
    </location>
</feature>
<gene>
    <name evidence="10" type="ORF">Zmor_009485</name>
</gene>
<feature type="chain" id="PRO_5041339633" description="Gustatory receptor" evidence="9">
    <location>
        <begin position="20"/>
        <end position="362"/>
    </location>
</feature>
<evidence type="ECO:0000256" key="1">
    <source>
        <dbReference type="ARBA" id="ARBA00004651"/>
    </source>
</evidence>
<feature type="transmembrane region" description="Helical" evidence="8">
    <location>
        <begin position="161"/>
        <end position="181"/>
    </location>
</feature>
<proteinExistence type="inferred from homology"/>
<dbReference type="InterPro" id="IPR013604">
    <property type="entry name" value="7TM_chemorcpt"/>
</dbReference>
<dbReference type="Proteomes" id="UP001168821">
    <property type="component" value="Unassembled WGS sequence"/>
</dbReference>
<dbReference type="GO" id="GO:0007165">
    <property type="term" value="P:signal transduction"/>
    <property type="evidence" value="ECO:0007669"/>
    <property type="project" value="UniProtKB-KW"/>
</dbReference>
<keyword evidence="11" id="KW-1185">Reference proteome</keyword>
<dbReference type="GO" id="GO:0043025">
    <property type="term" value="C:neuronal cell body"/>
    <property type="evidence" value="ECO:0007669"/>
    <property type="project" value="TreeGrafter"/>
</dbReference>
<keyword evidence="7 8" id="KW-0807">Transducer</keyword>
<reference evidence="10" key="1">
    <citation type="journal article" date="2023" name="G3 (Bethesda)">
        <title>Whole genome assemblies of Zophobas morio and Tenebrio molitor.</title>
        <authorList>
            <person name="Kaur S."/>
            <person name="Stinson S.A."/>
            <person name="diCenzo G.C."/>
        </authorList>
    </citation>
    <scope>NUCLEOTIDE SEQUENCE</scope>
    <source>
        <strain evidence="10">QUZm001</strain>
    </source>
</reference>
<feature type="signal peptide" evidence="9">
    <location>
        <begin position="1"/>
        <end position="19"/>
    </location>
</feature>
<dbReference type="GO" id="GO:0005886">
    <property type="term" value="C:plasma membrane"/>
    <property type="evidence" value="ECO:0007669"/>
    <property type="project" value="UniProtKB-SubCell"/>
</dbReference>